<evidence type="ECO:0000256" key="1">
    <source>
        <dbReference type="SAM" id="MobiDB-lite"/>
    </source>
</evidence>
<reference evidence="3" key="1">
    <citation type="journal article" date="2023" name="Mar. Drugs">
        <title>Gemmata algarum, a Novel Planctomycete Isolated from an Algal Mat, Displays Antimicrobial Activity.</title>
        <authorList>
            <person name="Kumar G."/>
            <person name="Kallscheuer N."/>
            <person name="Kashif M."/>
            <person name="Ahamad S."/>
            <person name="Jagadeeshwari U."/>
            <person name="Pannikurungottu S."/>
            <person name="Haufschild T."/>
            <person name="Kabuu M."/>
            <person name="Sasikala C."/>
            <person name="Jogler C."/>
            <person name="Ramana C."/>
        </authorList>
    </citation>
    <scope>NUCLEOTIDE SEQUENCE [LARGE SCALE GENOMIC DNA]</scope>
    <source>
        <strain evidence="3">JC673</strain>
    </source>
</reference>
<protein>
    <recommendedName>
        <fullName evidence="4">DUF1156 domain-containing protein</fullName>
    </recommendedName>
</protein>
<proteinExistence type="predicted"/>
<evidence type="ECO:0000313" key="2">
    <source>
        <dbReference type="EMBL" id="MDY3563020.1"/>
    </source>
</evidence>
<keyword evidence="3" id="KW-1185">Reference proteome</keyword>
<name>A0ABU5F623_9BACT</name>
<evidence type="ECO:0000313" key="3">
    <source>
        <dbReference type="Proteomes" id="UP001272242"/>
    </source>
</evidence>
<accession>A0ABU5F623</accession>
<organism evidence="2 3">
    <name type="scientific">Gemmata algarum</name>
    <dbReference type="NCBI Taxonomy" id="2975278"/>
    <lineage>
        <taxon>Bacteria</taxon>
        <taxon>Pseudomonadati</taxon>
        <taxon>Planctomycetota</taxon>
        <taxon>Planctomycetia</taxon>
        <taxon>Gemmatales</taxon>
        <taxon>Gemmataceae</taxon>
        <taxon>Gemmata</taxon>
    </lineage>
</organism>
<feature type="region of interest" description="Disordered" evidence="1">
    <location>
        <begin position="105"/>
        <end position="129"/>
    </location>
</feature>
<dbReference type="Proteomes" id="UP001272242">
    <property type="component" value="Unassembled WGS sequence"/>
</dbReference>
<evidence type="ECO:0008006" key="4">
    <source>
        <dbReference type="Google" id="ProtNLM"/>
    </source>
</evidence>
<feature type="compositionally biased region" description="Acidic residues" evidence="1">
    <location>
        <begin position="114"/>
        <end position="125"/>
    </location>
</feature>
<dbReference type="RefSeq" id="WP_320689282.1">
    <property type="nucleotide sequence ID" value="NZ_JAXBLV010000228.1"/>
</dbReference>
<sequence>MGDWRDVLSELPKRMHEWMPRLSSEGVVGADAIFACLGPALEIFSRYSRVEKSNGDPVPLKEYLEHVWAAVSKEAISTIFRDADASGLEPDARLTAVWLWTIGGGAKPTPEKANEEDEEDAEEEDAPKAAKVTGFSLEFDAARKIAQGLGIHLEKSESIVEVKGEKARLLSVAERTKHLFGKNAKETEAKPAPAKKKKQVTRSLFEEFEDAVPAAKATATELKAPPPGTTVLDRVHQAMIMFGAQRGELLKRFLVNDGVGANANFWKLAQALAALYPPGTDERRWVEGVLSRKKSLGQ</sequence>
<gene>
    <name evidence="2" type="ORF">R5W23_004503</name>
</gene>
<comment type="caution">
    <text evidence="2">The sequence shown here is derived from an EMBL/GenBank/DDBJ whole genome shotgun (WGS) entry which is preliminary data.</text>
</comment>
<dbReference type="EMBL" id="JAXBLV010000228">
    <property type="protein sequence ID" value="MDY3563020.1"/>
    <property type="molecule type" value="Genomic_DNA"/>
</dbReference>